<organism evidence="10 11">
    <name type="scientific">Clostridium oceanicum</name>
    <dbReference type="NCBI Taxonomy" id="1543"/>
    <lineage>
        <taxon>Bacteria</taxon>
        <taxon>Bacillati</taxon>
        <taxon>Bacillota</taxon>
        <taxon>Clostridia</taxon>
        <taxon>Eubacteriales</taxon>
        <taxon>Clostridiaceae</taxon>
        <taxon>Clostridium</taxon>
    </lineage>
</organism>
<comment type="subcellular location">
    <subcellularLocation>
        <location evidence="1">Cell membrane</location>
        <topology evidence="1">Multi-pass membrane protein</topology>
    </subcellularLocation>
</comment>
<protein>
    <submittedName>
        <fullName evidence="10">DUF421 domain-containing protein</fullName>
    </submittedName>
</protein>
<evidence type="ECO:0000256" key="7">
    <source>
        <dbReference type="SAM" id="Phobius"/>
    </source>
</evidence>
<feature type="transmembrane region" description="Helical" evidence="7">
    <location>
        <begin position="38"/>
        <end position="56"/>
    </location>
</feature>
<reference evidence="10 11" key="1">
    <citation type="journal article" date="2019" name="Int. J. Syst. Evol. Microbiol.">
        <title>The Global Catalogue of Microorganisms (GCM) 10K type strain sequencing project: providing services to taxonomists for standard genome sequencing and annotation.</title>
        <authorList>
            <consortium name="The Broad Institute Genomics Platform"/>
            <consortium name="The Broad Institute Genome Sequencing Center for Infectious Disease"/>
            <person name="Wu L."/>
            <person name="Ma J."/>
        </authorList>
    </citation>
    <scope>NUCLEOTIDE SEQUENCE [LARGE SCALE GENOMIC DNA]</scope>
    <source>
        <strain evidence="10 11">JCM 1407</strain>
    </source>
</reference>
<evidence type="ECO:0000259" key="9">
    <source>
        <dbReference type="Pfam" id="PF20730"/>
    </source>
</evidence>
<feature type="domain" description="YetF C-terminal" evidence="8">
    <location>
        <begin position="85"/>
        <end position="218"/>
    </location>
</feature>
<name>A0ABN1JLD6_9CLOT</name>
<evidence type="ECO:0000256" key="5">
    <source>
        <dbReference type="ARBA" id="ARBA00022989"/>
    </source>
</evidence>
<dbReference type="InterPro" id="IPR007353">
    <property type="entry name" value="DUF421"/>
</dbReference>
<dbReference type="RefSeq" id="WP_343761917.1">
    <property type="nucleotide sequence ID" value="NZ_BAAACG010000010.1"/>
</dbReference>
<feature type="transmembrane region" description="Helical" evidence="7">
    <location>
        <begin position="6"/>
        <end position="26"/>
    </location>
</feature>
<accession>A0ABN1JLD6</accession>
<proteinExistence type="inferred from homology"/>
<dbReference type="Gene3D" id="3.30.240.20">
    <property type="entry name" value="bsu07140 like domains"/>
    <property type="match status" value="2"/>
</dbReference>
<comment type="similarity">
    <text evidence="2">Belongs to the UPF0702 family.</text>
</comment>
<evidence type="ECO:0000313" key="11">
    <source>
        <dbReference type="Proteomes" id="UP001501510"/>
    </source>
</evidence>
<evidence type="ECO:0000259" key="8">
    <source>
        <dbReference type="Pfam" id="PF04239"/>
    </source>
</evidence>
<dbReference type="Pfam" id="PF20730">
    <property type="entry name" value="YetF_N"/>
    <property type="match status" value="1"/>
</dbReference>
<keyword evidence="5 7" id="KW-1133">Transmembrane helix</keyword>
<evidence type="ECO:0000256" key="1">
    <source>
        <dbReference type="ARBA" id="ARBA00004651"/>
    </source>
</evidence>
<feature type="transmembrane region" description="Helical" evidence="7">
    <location>
        <begin position="62"/>
        <end position="82"/>
    </location>
</feature>
<dbReference type="Proteomes" id="UP001501510">
    <property type="component" value="Unassembled WGS sequence"/>
</dbReference>
<evidence type="ECO:0000256" key="2">
    <source>
        <dbReference type="ARBA" id="ARBA00006448"/>
    </source>
</evidence>
<keyword evidence="3" id="KW-1003">Cell membrane</keyword>
<evidence type="ECO:0000313" key="10">
    <source>
        <dbReference type="EMBL" id="GAA0742196.1"/>
    </source>
</evidence>
<evidence type="ECO:0000256" key="6">
    <source>
        <dbReference type="ARBA" id="ARBA00023136"/>
    </source>
</evidence>
<dbReference type="Pfam" id="PF04239">
    <property type="entry name" value="DUF421"/>
    <property type="match status" value="1"/>
</dbReference>
<evidence type="ECO:0000256" key="3">
    <source>
        <dbReference type="ARBA" id="ARBA00022475"/>
    </source>
</evidence>
<dbReference type="InterPro" id="IPR048454">
    <property type="entry name" value="YetF_N"/>
</dbReference>
<dbReference type="PANTHER" id="PTHR34582">
    <property type="entry name" value="UPF0702 TRANSMEMBRANE PROTEIN YCAP"/>
    <property type="match status" value="1"/>
</dbReference>
<keyword evidence="6 7" id="KW-0472">Membrane</keyword>
<keyword evidence="11" id="KW-1185">Reference proteome</keyword>
<feature type="domain" description="YetF-like N-terminal transmembrane" evidence="9">
    <location>
        <begin position="7"/>
        <end position="79"/>
    </location>
</feature>
<dbReference type="PANTHER" id="PTHR34582:SF7">
    <property type="entry name" value="UPF0702 TRANSMEMBRANE PROTEIN YDFS"/>
    <property type="match status" value="1"/>
</dbReference>
<dbReference type="InterPro" id="IPR023090">
    <property type="entry name" value="UPF0702_alpha/beta_dom_sf"/>
</dbReference>
<dbReference type="EMBL" id="BAAACG010000010">
    <property type="protein sequence ID" value="GAA0742196.1"/>
    <property type="molecule type" value="Genomic_DNA"/>
</dbReference>
<comment type="caution">
    <text evidence="10">The sequence shown here is derived from an EMBL/GenBank/DDBJ whole genome shotgun (WGS) entry which is preliminary data.</text>
</comment>
<keyword evidence="4 7" id="KW-0812">Transmembrane</keyword>
<sequence length="241" mass="27991">MSSLNEYLNITLKVFTILPFLLFTILKSGRRKIAELPVFDFLIIMVLGAIVGADISDPKLKYFPTAYAIILVILLYNVVVFFKLKYRKFSKMTTFGPTVVIQNGKILHENMKRIKYTTENIMMFLRQKDVFDLSEVEFAIIEDNGNMSVLKKSQYMPVTPKDMNIPTKYKGVSIPLVIEGKIHDNNLKKLNLSREWLYKEFKMSGIETEKDIFYAEINTDNHLYISKRIELDGITTEFKIC</sequence>
<gene>
    <name evidence="10" type="ORF">GCM10008906_24360</name>
</gene>
<evidence type="ECO:0000256" key="4">
    <source>
        <dbReference type="ARBA" id="ARBA00022692"/>
    </source>
</evidence>